<dbReference type="Proteomes" id="UP001295469">
    <property type="component" value="Chromosome C09"/>
</dbReference>
<evidence type="ECO:0000313" key="3">
    <source>
        <dbReference type="Proteomes" id="UP000028999"/>
    </source>
</evidence>
<dbReference type="EMBL" id="HG994373">
    <property type="protein sequence ID" value="CAF1721760.1"/>
    <property type="molecule type" value="Genomic_DNA"/>
</dbReference>
<protein>
    <submittedName>
        <fullName evidence="1">(rape) hypothetical protein</fullName>
    </submittedName>
    <submittedName>
        <fullName evidence="2">BnaCnng29000D protein</fullName>
    </submittedName>
</protein>
<evidence type="ECO:0000313" key="1">
    <source>
        <dbReference type="EMBL" id="CAF1721760.1"/>
    </source>
</evidence>
<dbReference type="Proteomes" id="UP000028999">
    <property type="component" value="Unassembled WGS sequence"/>
</dbReference>
<sequence length="134" mass="16183">MSKVLTDWVKLDPYFKTPMAKKPRRCPSLFYFTLRTPLEWLNDGYLLLVLFYMQHMDAFINVLRQRYQDNPHHFRSERLCFLDHVFSRQWSHHYPQFENDEGDINGLGRRLPGGAWNYHAGIERALDYYLDIDP</sequence>
<keyword evidence="3" id="KW-1185">Reference proteome</keyword>
<accession>A0A078J153</accession>
<dbReference type="Gramene" id="CDY55485">
    <property type="protein sequence ID" value="CDY55485"/>
    <property type="gene ID" value="GSBRNA2T00016948001"/>
</dbReference>
<proteinExistence type="predicted"/>
<dbReference type="EMBL" id="LK033408">
    <property type="protein sequence ID" value="CDY55485.1"/>
    <property type="molecule type" value="Genomic_DNA"/>
</dbReference>
<name>A0A078J153_BRANA</name>
<gene>
    <name evidence="2" type="primary">BnaCnng29000D</name>
    <name evidence="1" type="ORF">DARMORV10_C09P18310.1</name>
    <name evidence="2" type="ORF">GSBRNA2T00016948001</name>
</gene>
<evidence type="ECO:0000313" key="2">
    <source>
        <dbReference type="EMBL" id="CDY55485.1"/>
    </source>
</evidence>
<reference evidence="2" key="2">
    <citation type="submission" date="2014-06" db="EMBL/GenBank/DDBJ databases">
        <authorList>
            <person name="Genoscope - CEA"/>
        </authorList>
    </citation>
    <scope>NUCLEOTIDE SEQUENCE</scope>
</reference>
<reference evidence="1" key="3">
    <citation type="submission" date="2021-01" db="EMBL/GenBank/DDBJ databases">
        <authorList>
            <consortium name="Genoscope - CEA"/>
            <person name="William W."/>
        </authorList>
    </citation>
    <scope>NUCLEOTIDE SEQUENCE</scope>
</reference>
<dbReference type="PaxDb" id="3708-A0A078J153"/>
<organism evidence="2 3">
    <name type="scientific">Brassica napus</name>
    <name type="common">Rape</name>
    <dbReference type="NCBI Taxonomy" id="3708"/>
    <lineage>
        <taxon>Eukaryota</taxon>
        <taxon>Viridiplantae</taxon>
        <taxon>Streptophyta</taxon>
        <taxon>Embryophyta</taxon>
        <taxon>Tracheophyta</taxon>
        <taxon>Spermatophyta</taxon>
        <taxon>Magnoliopsida</taxon>
        <taxon>eudicotyledons</taxon>
        <taxon>Gunneridae</taxon>
        <taxon>Pentapetalae</taxon>
        <taxon>rosids</taxon>
        <taxon>malvids</taxon>
        <taxon>Brassicales</taxon>
        <taxon>Brassicaceae</taxon>
        <taxon>Brassiceae</taxon>
        <taxon>Brassica</taxon>
    </lineage>
</organism>
<dbReference type="AlphaFoldDB" id="A0A078J153"/>
<reference evidence="2 3" key="1">
    <citation type="journal article" date="2014" name="Science">
        <title>Plant genetics. Early allopolyploid evolution in the post-Neolithic Brassica napus oilseed genome.</title>
        <authorList>
            <person name="Chalhoub B."/>
            <person name="Denoeud F."/>
            <person name="Liu S."/>
            <person name="Parkin I.A."/>
            <person name="Tang H."/>
            <person name="Wang X."/>
            <person name="Chiquet J."/>
            <person name="Belcram H."/>
            <person name="Tong C."/>
            <person name="Samans B."/>
            <person name="Correa M."/>
            <person name="Da Silva C."/>
            <person name="Just J."/>
            <person name="Falentin C."/>
            <person name="Koh C.S."/>
            <person name="Le Clainche I."/>
            <person name="Bernard M."/>
            <person name="Bento P."/>
            <person name="Noel B."/>
            <person name="Labadie K."/>
            <person name="Alberti A."/>
            <person name="Charles M."/>
            <person name="Arnaud D."/>
            <person name="Guo H."/>
            <person name="Daviaud C."/>
            <person name="Alamery S."/>
            <person name="Jabbari K."/>
            <person name="Zhao M."/>
            <person name="Edger P.P."/>
            <person name="Chelaifa H."/>
            <person name="Tack D."/>
            <person name="Lassalle G."/>
            <person name="Mestiri I."/>
            <person name="Schnel N."/>
            <person name="Le Paslier M.C."/>
            <person name="Fan G."/>
            <person name="Renault V."/>
            <person name="Bayer P.E."/>
            <person name="Golicz A.A."/>
            <person name="Manoli S."/>
            <person name="Lee T.H."/>
            <person name="Thi V.H."/>
            <person name="Chalabi S."/>
            <person name="Hu Q."/>
            <person name="Fan C."/>
            <person name="Tollenaere R."/>
            <person name="Lu Y."/>
            <person name="Battail C."/>
            <person name="Shen J."/>
            <person name="Sidebottom C.H."/>
            <person name="Wang X."/>
            <person name="Canaguier A."/>
            <person name="Chauveau A."/>
            <person name="Berard A."/>
            <person name="Deniot G."/>
            <person name="Guan M."/>
            <person name="Liu Z."/>
            <person name="Sun F."/>
            <person name="Lim Y.P."/>
            <person name="Lyons E."/>
            <person name="Town C.D."/>
            <person name="Bancroft I."/>
            <person name="Wang X."/>
            <person name="Meng J."/>
            <person name="Ma J."/>
            <person name="Pires J.C."/>
            <person name="King G.J."/>
            <person name="Brunel D."/>
            <person name="Delourme R."/>
            <person name="Renard M."/>
            <person name="Aury J.M."/>
            <person name="Adams K.L."/>
            <person name="Batley J."/>
            <person name="Snowdon R.J."/>
            <person name="Tost J."/>
            <person name="Edwards D."/>
            <person name="Zhou Y."/>
            <person name="Hua W."/>
            <person name="Sharpe A.G."/>
            <person name="Paterson A.H."/>
            <person name="Guan C."/>
            <person name="Wincker P."/>
        </authorList>
    </citation>
    <scope>NUCLEOTIDE SEQUENCE [LARGE SCALE GENOMIC DNA]</scope>
    <source>
        <strain evidence="3">cv. Darmor-bzh</strain>
    </source>
</reference>